<keyword evidence="2" id="KW-0694">RNA-binding</keyword>
<dbReference type="InterPro" id="IPR003732">
    <property type="entry name" value="Daa-tRNA_deacyls_DTD"/>
</dbReference>
<comment type="domain">
    <text evidence="2">A Gly-cisPro motif from one monomer fits into the active site of the other monomer to allow specific chiral rejection of L-amino acids.</text>
</comment>
<evidence type="ECO:0000313" key="4">
    <source>
        <dbReference type="EMBL" id="OPG15927.1"/>
    </source>
</evidence>
<accession>A0A161PXT1</accession>
<dbReference type="PANTHER" id="PTHR10472">
    <property type="entry name" value="D-TYROSYL-TRNA TYR DEACYLASE"/>
    <property type="match status" value="1"/>
</dbReference>
<protein>
    <recommendedName>
        <fullName evidence="2">D-aminoacyl-tRNA deacylase</fullName>
        <shortName evidence="2">DTD</shortName>
        <ecNumber evidence="2">3.1.1.96</ecNumber>
    </recommendedName>
    <alternativeName>
        <fullName evidence="2">Gly-tRNA(Ala) deacylase</fullName>
        <ecNumber evidence="2">3.1.1.-</ecNumber>
    </alternativeName>
</protein>
<comment type="subunit">
    <text evidence="2">Homodimer.</text>
</comment>
<dbReference type="Proteomes" id="UP000077421">
    <property type="component" value="Unassembled WGS sequence"/>
</dbReference>
<comment type="subcellular location">
    <subcellularLocation>
        <location evidence="2">Cytoplasm</location>
    </subcellularLocation>
</comment>
<organism evidence="4 6">
    <name type="scientific">Ferroacidibacillus organovorans</name>
    <dbReference type="NCBI Taxonomy" id="1765683"/>
    <lineage>
        <taxon>Bacteria</taxon>
        <taxon>Bacillati</taxon>
        <taxon>Bacillota</taxon>
        <taxon>Bacilli</taxon>
        <taxon>Bacillales</taxon>
        <taxon>Alicyclobacillaceae</taxon>
        <taxon>Ferroacidibacillus</taxon>
    </lineage>
</organism>
<name>A0A161PXT1_9BACL</name>
<dbReference type="InterPro" id="IPR023509">
    <property type="entry name" value="DTD-like_sf"/>
</dbReference>
<dbReference type="Gene3D" id="3.50.80.10">
    <property type="entry name" value="D-tyrosyl-tRNA(Tyr) deacylase"/>
    <property type="match status" value="1"/>
</dbReference>
<dbReference type="EC" id="3.1.1.-" evidence="2"/>
<comment type="function">
    <text evidence="2">An aminoacyl-tRNA editing enzyme that deacylates mischarged D-aminoacyl-tRNAs. Also deacylates mischarged glycyl-tRNA(Ala), protecting cells against glycine mischarging by AlaRS. Acts via tRNA-based rather than protein-based catalysis; rejects L-amino acids rather than detecting D-amino acids in the active site. By recycling D-aminoacyl-tRNA to D-amino acids and free tRNA molecules, this enzyme counteracts the toxicity associated with the formation of D-aminoacyl-tRNA entities in vivo and helps enforce protein L-homochirality.</text>
</comment>
<dbReference type="FunFam" id="3.50.80.10:FF:000001">
    <property type="entry name" value="D-aminoacyl-tRNA deacylase"/>
    <property type="match status" value="1"/>
</dbReference>
<dbReference type="GO" id="GO:0051500">
    <property type="term" value="F:D-tyrosyl-tRNA(Tyr) deacylase activity"/>
    <property type="evidence" value="ECO:0007669"/>
    <property type="project" value="TreeGrafter"/>
</dbReference>
<evidence type="ECO:0000256" key="2">
    <source>
        <dbReference type="HAMAP-Rule" id="MF_00518"/>
    </source>
</evidence>
<sequence length="148" mass="16389">MRVVLQRVRRGRVTVAGRTVGEIDRGVVLLVGFTHTDAEPDLTYLADKILNLRIFEDPDGKMNDSLLDVGGHILSVSQFTLYADARKGRRPSFIDAARPEKALPLYERFNELLAQSGLIVRTGQFGAMMDVELINDGPVTIVLDTAHL</sequence>
<dbReference type="STRING" id="1765683.B2M26_10040"/>
<dbReference type="SUPFAM" id="SSF69500">
    <property type="entry name" value="DTD-like"/>
    <property type="match status" value="1"/>
</dbReference>
<proteinExistence type="inferred from homology"/>
<dbReference type="Proteomes" id="UP000190229">
    <property type="component" value="Unassembled WGS sequence"/>
</dbReference>
<evidence type="ECO:0000256" key="1">
    <source>
        <dbReference type="ARBA" id="ARBA00009673"/>
    </source>
</evidence>
<comment type="catalytic activity">
    <reaction evidence="2">
        <text>a D-aminoacyl-tRNA + H2O = a tRNA + a D-alpha-amino acid + H(+)</text>
        <dbReference type="Rhea" id="RHEA:13953"/>
        <dbReference type="Rhea" id="RHEA-COMP:10123"/>
        <dbReference type="Rhea" id="RHEA-COMP:10124"/>
        <dbReference type="ChEBI" id="CHEBI:15377"/>
        <dbReference type="ChEBI" id="CHEBI:15378"/>
        <dbReference type="ChEBI" id="CHEBI:59871"/>
        <dbReference type="ChEBI" id="CHEBI:78442"/>
        <dbReference type="ChEBI" id="CHEBI:79333"/>
        <dbReference type="EC" id="3.1.1.96"/>
    </reaction>
</comment>
<keyword evidence="6" id="KW-1185">Reference proteome</keyword>
<evidence type="ECO:0000313" key="5">
    <source>
        <dbReference type="Proteomes" id="UP000077421"/>
    </source>
</evidence>
<dbReference type="PANTHER" id="PTHR10472:SF5">
    <property type="entry name" value="D-AMINOACYL-TRNA DEACYLASE 1"/>
    <property type="match status" value="1"/>
</dbReference>
<comment type="catalytic activity">
    <reaction evidence="2">
        <text>glycyl-tRNA(Ala) + H2O = tRNA(Ala) + glycine + H(+)</text>
        <dbReference type="Rhea" id="RHEA:53744"/>
        <dbReference type="Rhea" id="RHEA-COMP:9657"/>
        <dbReference type="Rhea" id="RHEA-COMP:13640"/>
        <dbReference type="ChEBI" id="CHEBI:15377"/>
        <dbReference type="ChEBI" id="CHEBI:15378"/>
        <dbReference type="ChEBI" id="CHEBI:57305"/>
        <dbReference type="ChEBI" id="CHEBI:78442"/>
        <dbReference type="ChEBI" id="CHEBI:78522"/>
    </reaction>
</comment>
<gene>
    <name evidence="2" type="primary">dtd</name>
    <name evidence="3" type="ORF">AYW79_11485</name>
    <name evidence="4" type="ORF">B2M26_10040</name>
</gene>
<reference evidence="3 5" key="1">
    <citation type="submission" date="2016-02" db="EMBL/GenBank/DDBJ databases">
        <title>Draft genome sequence of Acidibacillus ferrooxidans SLC66.</title>
        <authorList>
            <person name="Oliveira G."/>
            <person name="Nancucheo I."/>
            <person name="Dall'Agnol H."/>
            <person name="Johnson B."/>
            <person name="Oliveira R."/>
            <person name="Nunes G.L."/>
            <person name="Tzotzos G."/>
            <person name="Orellana S.C."/>
            <person name="Salim A.C."/>
            <person name="Araujo F.M."/>
        </authorList>
    </citation>
    <scope>NUCLEOTIDE SEQUENCE [LARGE SCALE GENOMIC DNA]</scope>
    <source>
        <strain evidence="3 5">SLC66</strain>
    </source>
</reference>
<keyword evidence="2" id="KW-0820">tRNA-binding</keyword>
<evidence type="ECO:0000313" key="6">
    <source>
        <dbReference type="Proteomes" id="UP000190229"/>
    </source>
</evidence>
<reference evidence="4 6" key="2">
    <citation type="submission" date="2017-02" db="EMBL/GenBank/DDBJ databases">
        <title>Draft genome of Acidibacillus ferrooxidans Huett2.</title>
        <authorList>
            <person name="Schopf S."/>
        </authorList>
    </citation>
    <scope>NUCLEOTIDE SEQUENCE [LARGE SCALE GENOMIC DNA]</scope>
    <source>
        <strain evidence="4 6">Huett2</strain>
    </source>
</reference>
<keyword evidence="2" id="KW-0963">Cytoplasm</keyword>
<dbReference type="EC" id="3.1.1.96" evidence="2"/>
<dbReference type="GO" id="GO:0106026">
    <property type="term" value="F:Gly-tRNA(Ala) deacylase activity"/>
    <property type="evidence" value="ECO:0007669"/>
    <property type="project" value="UniProtKB-UniRule"/>
</dbReference>
<dbReference type="GO" id="GO:0000049">
    <property type="term" value="F:tRNA binding"/>
    <property type="evidence" value="ECO:0007669"/>
    <property type="project" value="UniProtKB-UniRule"/>
</dbReference>
<comment type="caution">
    <text evidence="4">The sequence shown here is derived from an EMBL/GenBank/DDBJ whole genome shotgun (WGS) entry which is preliminary data.</text>
</comment>
<feature type="short sequence motif" description="Gly-cisPro motif, important for rejection of L-amino acids" evidence="2">
    <location>
        <begin position="137"/>
        <end position="138"/>
    </location>
</feature>
<dbReference type="NCBIfam" id="TIGR00256">
    <property type="entry name" value="D-aminoacyl-tRNA deacylase"/>
    <property type="match status" value="1"/>
</dbReference>
<dbReference type="GO" id="GO:0005737">
    <property type="term" value="C:cytoplasm"/>
    <property type="evidence" value="ECO:0007669"/>
    <property type="project" value="UniProtKB-SubCell"/>
</dbReference>
<dbReference type="GO" id="GO:0043908">
    <property type="term" value="F:Ser(Gly)-tRNA(Ala) hydrolase activity"/>
    <property type="evidence" value="ECO:0007669"/>
    <property type="project" value="UniProtKB-UniRule"/>
</dbReference>
<dbReference type="EMBL" id="LSUQ01000042">
    <property type="protein sequence ID" value="OAG93284.1"/>
    <property type="molecule type" value="Genomic_DNA"/>
</dbReference>
<dbReference type="OrthoDB" id="9801395at2"/>
<dbReference type="CDD" id="cd00563">
    <property type="entry name" value="Dtyr_deacylase"/>
    <property type="match status" value="1"/>
</dbReference>
<comment type="similarity">
    <text evidence="1 2">Belongs to the DTD family.</text>
</comment>
<dbReference type="Pfam" id="PF02580">
    <property type="entry name" value="Tyr_Deacylase"/>
    <property type="match status" value="1"/>
</dbReference>
<evidence type="ECO:0000313" key="3">
    <source>
        <dbReference type="EMBL" id="OAG93284.1"/>
    </source>
</evidence>
<keyword evidence="2" id="KW-0378">Hydrolase</keyword>
<dbReference type="EMBL" id="MWPS01000026">
    <property type="protein sequence ID" value="OPG15927.1"/>
    <property type="molecule type" value="Genomic_DNA"/>
</dbReference>
<dbReference type="HAMAP" id="MF_00518">
    <property type="entry name" value="Deacylase_Dtd"/>
    <property type="match status" value="1"/>
</dbReference>
<dbReference type="AlphaFoldDB" id="A0A161PXT1"/>
<dbReference type="GO" id="GO:0019478">
    <property type="term" value="P:D-amino acid catabolic process"/>
    <property type="evidence" value="ECO:0007669"/>
    <property type="project" value="UniProtKB-UniRule"/>
</dbReference>
<dbReference type="RefSeq" id="WP_067565944.1">
    <property type="nucleotide sequence ID" value="NZ_LSUQ01000042.1"/>
</dbReference>